<keyword evidence="1" id="KW-0479">Metal-binding</keyword>
<dbReference type="InterPro" id="IPR051682">
    <property type="entry name" value="Mito_Persulfide_Diox"/>
</dbReference>
<dbReference type="SUPFAM" id="SSF56281">
    <property type="entry name" value="Metallo-hydrolase/oxidoreductase"/>
    <property type="match status" value="1"/>
</dbReference>
<keyword evidence="4" id="KW-1185">Reference proteome</keyword>
<evidence type="ECO:0000313" key="3">
    <source>
        <dbReference type="EMBL" id="TCO81430.1"/>
    </source>
</evidence>
<dbReference type="SMART" id="SM00849">
    <property type="entry name" value="Lactamase_B"/>
    <property type="match status" value="1"/>
</dbReference>
<sequence length="287" mass="31391">MHSHVETFFEPSTSTFSHVLVAPGGRCAIIDPVLDYDPRGARTATRAADAIIDYVVRERLVVDWLLETHVHADHLSAADYLKQRLGGCTAIGEGVREVQALFKPIFDAEAGFRTDGSQFDRLLADGEGLELGPLTIEVWHTPGHTPACVSYHVEERVFVGDVVFMPDVGTARCDFPGGSARALYRSVRRLLALPPQTRLHLCHDYPPTTRALASVCTVAETRAANVDIRDGVDEDAFVAERARRDAQLDLPQLILPAIQVNMRAGALPPPAANGVRYLKLPLNTLGR</sequence>
<keyword evidence="3" id="KW-0378">Hydrolase</keyword>
<dbReference type="AlphaFoldDB" id="A0A4V2SD16"/>
<feature type="domain" description="Metallo-beta-lactamase" evidence="2">
    <location>
        <begin position="14"/>
        <end position="203"/>
    </location>
</feature>
<dbReference type="InterPro" id="IPR044528">
    <property type="entry name" value="POD-like_MBL-fold"/>
</dbReference>
<dbReference type="Gene3D" id="3.60.15.10">
    <property type="entry name" value="Ribonuclease Z/Hydroxyacylglutathione hydrolase-like"/>
    <property type="match status" value="1"/>
</dbReference>
<protein>
    <submittedName>
        <fullName evidence="3">Glyoxylase-like metal-dependent hydrolase (Beta-lactamase superfamily II)</fullName>
    </submittedName>
</protein>
<dbReference type="GO" id="GO:0046872">
    <property type="term" value="F:metal ion binding"/>
    <property type="evidence" value="ECO:0007669"/>
    <property type="project" value="UniProtKB-KW"/>
</dbReference>
<dbReference type="Pfam" id="PF00753">
    <property type="entry name" value="Lactamase_B"/>
    <property type="match status" value="1"/>
</dbReference>
<evidence type="ECO:0000256" key="1">
    <source>
        <dbReference type="ARBA" id="ARBA00022723"/>
    </source>
</evidence>
<accession>A0A4V2SD16</accession>
<dbReference type="GO" id="GO:0006749">
    <property type="term" value="P:glutathione metabolic process"/>
    <property type="evidence" value="ECO:0007669"/>
    <property type="project" value="InterPro"/>
</dbReference>
<name>A0A4V2SD16_9GAMM</name>
<dbReference type="GO" id="GO:0016787">
    <property type="term" value="F:hydrolase activity"/>
    <property type="evidence" value="ECO:0007669"/>
    <property type="project" value="UniProtKB-KW"/>
</dbReference>
<comment type="caution">
    <text evidence="3">The sequence shown here is derived from an EMBL/GenBank/DDBJ whole genome shotgun (WGS) entry which is preliminary data.</text>
</comment>
<dbReference type="PANTHER" id="PTHR43084:SF1">
    <property type="entry name" value="PERSULFIDE DIOXYGENASE ETHE1, MITOCHONDRIAL"/>
    <property type="match status" value="1"/>
</dbReference>
<dbReference type="GO" id="GO:0050313">
    <property type="term" value="F:sulfur dioxygenase activity"/>
    <property type="evidence" value="ECO:0007669"/>
    <property type="project" value="InterPro"/>
</dbReference>
<dbReference type="GO" id="GO:0070813">
    <property type="term" value="P:hydrogen sulfide metabolic process"/>
    <property type="evidence" value="ECO:0007669"/>
    <property type="project" value="TreeGrafter"/>
</dbReference>
<gene>
    <name evidence="3" type="ORF">EV699_10861</name>
</gene>
<dbReference type="PANTHER" id="PTHR43084">
    <property type="entry name" value="PERSULFIDE DIOXYGENASE ETHE1"/>
    <property type="match status" value="1"/>
</dbReference>
<dbReference type="RefSeq" id="WP_132541283.1">
    <property type="nucleotide sequence ID" value="NZ_SLWY01000008.1"/>
</dbReference>
<dbReference type="Proteomes" id="UP000295765">
    <property type="component" value="Unassembled WGS sequence"/>
</dbReference>
<proteinExistence type="predicted"/>
<evidence type="ECO:0000313" key="4">
    <source>
        <dbReference type="Proteomes" id="UP000295765"/>
    </source>
</evidence>
<organism evidence="3 4">
    <name type="scientific">Plasticicumulans lactativorans</name>
    <dbReference type="NCBI Taxonomy" id="1133106"/>
    <lineage>
        <taxon>Bacteria</taxon>
        <taxon>Pseudomonadati</taxon>
        <taxon>Pseudomonadota</taxon>
        <taxon>Gammaproteobacteria</taxon>
        <taxon>Candidatus Competibacteraceae</taxon>
        <taxon>Plasticicumulans</taxon>
    </lineage>
</organism>
<dbReference type="InterPro" id="IPR001279">
    <property type="entry name" value="Metallo-B-lactamas"/>
</dbReference>
<dbReference type="OrthoDB" id="9784009at2"/>
<evidence type="ECO:0000259" key="2">
    <source>
        <dbReference type="SMART" id="SM00849"/>
    </source>
</evidence>
<dbReference type="EMBL" id="SLWY01000008">
    <property type="protein sequence ID" value="TCO81430.1"/>
    <property type="molecule type" value="Genomic_DNA"/>
</dbReference>
<dbReference type="CDD" id="cd07724">
    <property type="entry name" value="POD-like_MBL-fold"/>
    <property type="match status" value="1"/>
</dbReference>
<dbReference type="InterPro" id="IPR036866">
    <property type="entry name" value="RibonucZ/Hydroxyglut_hydro"/>
</dbReference>
<reference evidence="3 4" key="1">
    <citation type="submission" date="2019-03" db="EMBL/GenBank/DDBJ databases">
        <title>Genomic Encyclopedia of Type Strains, Phase IV (KMG-IV): sequencing the most valuable type-strain genomes for metagenomic binning, comparative biology and taxonomic classification.</title>
        <authorList>
            <person name="Goeker M."/>
        </authorList>
    </citation>
    <scope>NUCLEOTIDE SEQUENCE [LARGE SCALE GENOMIC DNA]</scope>
    <source>
        <strain evidence="3 4">DSM 25287</strain>
    </source>
</reference>